<sequence length="94" mass="10319">MSQQLVTSLPTMPQQPDVSLHTIPDDVIVTPVPLADLPQQVVSLDLPQQDPLLQRVRRPNPGYFGPSFVNTTTCHPLPSILESKSITQALKDPL</sequence>
<keyword evidence="2" id="KW-1185">Reference proteome</keyword>
<proteinExistence type="predicted"/>
<dbReference type="Proteomes" id="UP001472677">
    <property type="component" value="Unassembled WGS sequence"/>
</dbReference>
<organism evidence="1 2">
    <name type="scientific">Hibiscus sabdariffa</name>
    <name type="common">roselle</name>
    <dbReference type="NCBI Taxonomy" id="183260"/>
    <lineage>
        <taxon>Eukaryota</taxon>
        <taxon>Viridiplantae</taxon>
        <taxon>Streptophyta</taxon>
        <taxon>Embryophyta</taxon>
        <taxon>Tracheophyta</taxon>
        <taxon>Spermatophyta</taxon>
        <taxon>Magnoliopsida</taxon>
        <taxon>eudicotyledons</taxon>
        <taxon>Gunneridae</taxon>
        <taxon>Pentapetalae</taxon>
        <taxon>rosids</taxon>
        <taxon>malvids</taxon>
        <taxon>Malvales</taxon>
        <taxon>Malvaceae</taxon>
        <taxon>Malvoideae</taxon>
        <taxon>Hibiscus</taxon>
    </lineage>
</organism>
<protein>
    <submittedName>
        <fullName evidence="1">Uncharacterized protein</fullName>
    </submittedName>
</protein>
<evidence type="ECO:0000313" key="1">
    <source>
        <dbReference type="EMBL" id="KAK8590104.1"/>
    </source>
</evidence>
<comment type="caution">
    <text evidence="1">The sequence shown here is derived from an EMBL/GenBank/DDBJ whole genome shotgun (WGS) entry which is preliminary data.</text>
</comment>
<accession>A0ABR2G0R1</accession>
<evidence type="ECO:0000313" key="2">
    <source>
        <dbReference type="Proteomes" id="UP001472677"/>
    </source>
</evidence>
<gene>
    <name evidence="1" type="ORF">V6N12_024487</name>
</gene>
<reference evidence="1 2" key="1">
    <citation type="journal article" date="2024" name="G3 (Bethesda)">
        <title>Genome assembly of Hibiscus sabdariffa L. provides insights into metabolisms of medicinal natural products.</title>
        <authorList>
            <person name="Kim T."/>
        </authorList>
    </citation>
    <scope>NUCLEOTIDE SEQUENCE [LARGE SCALE GENOMIC DNA]</scope>
    <source>
        <strain evidence="1">TK-2024</strain>
        <tissue evidence="1">Old leaves</tissue>
    </source>
</reference>
<name>A0ABR2G0R1_9ROSI</name>
<dbReference type="EMBL" id="JBBPBM010000004">
    <property type="protein sequence ID" value="KAK8590104.1"/>
    <property type="molecule type" value="Genomic_DNA"/>
</dbReference>